<dbReference type="SUPFAM" id="SSF53300">
    <property type="entry name" value="vWA-like"/>
    <property type="match status" value="1"/>
</dbReference>
<evidence type="ECO:0000256" key="5">
    <source>
        <dbReference type="SAM" id="Phobius"/>
    </source>
</evidence>
<evidence type="ECO:0000256" key="3">
    <source>
        <dbReference type="ARBA" id="ARBA00022989"/>
    </source>
</evidence>
<proteinExistence type="predicted"/>
<sequence>MIFSPNIEFVNPEFFLLLLLLPAVGWHYLRKRRQHYATLRMPSLASVQGMQSWRGRLRGLLPVFRALAFASLVIAMARPQEVLKEEEVNAEGVDIMLAIDLSSSMLAQDFEPNRLEVSKAVASDFVDKRPYDRIGLAIFAGEAFTKCPLTVDHRILKGFLGELECGELQDGTAIGMGLATAVRHLESSEAKSKIAILLTDGVNNAGYIQPEMAAQIAQKLGIKVYTIGVGSTGDALTPISRRSDGRYIFGRARVEIDEALLRDIAEMTQGAYFRATSAESLQQIYAQIDQLEKSEIEVTVIKRYNEAFHPFVFWGLVILLMEALLRYTVLRTIP</sequence>
<feature type="transmembrane region" description="Helical" evidence="5">
    <location>
        <begin position="12"/>
        <end position="29"/>
    </location>
</feature>
<dbReference type="Gene3D" id="3.40.50.410">
    <property type="entry name" value="von Willebrand factor, type A domain"/>
    <property type="match status" value="1"/>
</dbReference>
<dbReference type="Pfam" id="PF07584">
    <property type="entry name" value="BatA"/>
    <property type="match status" value="1"/>
</dbReference>
<evidence type="ECO:0000256" key="1">
    <source>
        <dbReference type="ARBA" id="ARBA00022475"/>
    </source>
</evidence>
<evidence type="ECO:0000256" key="4">
    <source>
        <dbReference type="ARBA" id="ARBA00023136"/>
    </source>
</evidence>
<dbReference type="STRING" id="1524460.IX84_08790"/>
<dbReference type="EMBL" id="JPOS01000018">
    <property type="protein sequence ID" value="KGE88738.1"/>
    <property type="molecule type" value="Genomic_DNA"/>
</dbReference>
<dbReference type="InterPro" id="IPR033881">
    <property type="entry name" value="vWA_BatA_type"/>
</dbReference>
<evidence type="ECO:0000259" key="6">
    <source>
        <dbReference type="PROSITE" id="PS50234"/>
    </source>
</evidence>
<dbReference type="AlphaFoldDB" id="A0A098SAS6"/>
<feature type="transmembrane region" description="Helical" evidence="5">
    <location>
        <begin position="311"/>
        <end position="329"/>
    </location>
</feature>
<dbReference type="Pfam" id="PF00092">
    <property type="entry name" value="VWA"/>
    <property type="match status" value="1"/>
</dbReference>
<dbReference type="PANTHER" id="PTHR22550">
    <property type="entry name" value="SPORE GERMINATION PROTEIN"/>
    <property type="match status" value="1"/>
</dbReference>
<comment type="caution">
    <text evidence="7">The sequence shown here is derived from an EMBL/GenBank/DDBJ whole genome shotgun (WGS) entry which is preliminary data.</text>
</comment>
<dbReference type="CDD" id="cd01467">
    <property type="entry name" value="vWA_BatA_type"/>
    <property type="match status" value="1"/>
</dbReference>
<gene>
    <name evidence="7" type="ORF">IX84_08790</name>
</gene>
<dbReference type="PANTHER" id="PTHR22550:SF5">
    <property type="entry name" value="LEUCINE ZIPPER PROTEIN 4"/>
    <property type="match status" value="1"/>
</dbReference>
<keyword evidence="2 5" id="KW-0812">Transmembrane</keyword>
<protein>
    <submittedName>
        <fullName evidence="7">Aerotolerance regulator BatA</fullName>
    </submittedName>
</protein>
<dbReference type="SMART" id="SM00327">
    <property type="entry name" value="VWA"/>
    <property type="match status" value="1"/>
</dbReference>
<dbReference type="PROSITE" id="PS50234">
    <property type="entry name" value="VWFA"/>
    <property type="match status" value="1"/>
</dbReference>
<keyword evidence="3 5" id="KW-1133">Transmembrane helix</keyword>
<evidence type="ECO:0000313" key="8">
    <source>
        <dbReference type="Proteomes" id="UP000029736"/>
    </source>
</evidence>
<name>A0A098SAS6_9BACT</name>
<evidence type="ECO:0000313" key="7">
    <source>
        <dbReference type="EMBL" id="KGE88738.1"/>
    </source>
</evidence>
<dbReference type="InterPro" id="IPR024163">
    <property type="entry name" value="Aerotolerance_reg_N"/>
</dbReference>
<dbReference type="OrthoDB" id="6206554at2"/>
<evidence type="ECO:0000256" key="2">
    <source>
        <dbReference type="ARBA" id="ARBA00022692"/>
    </source>
</evidence>
<dbReference type="InterPro" id="IPR002035">
    <property type="entry name" value="VWF_A"/>
</dbReference>
<dbReference type="Proteomes" id="UP000029736">
    <property type="component" value="Unassembled WGS sequence"/>
</dbReference>
<dbReference type="RefSeq" id="WP_044218620.1">
    <property type="nucleotide sequence ID" value="NZ_JBKAGJ010000018.1"/>
</dbReference>
<dbReference type="InterPro" id="IPR036465">
    <property type="entry name" value="vWFA_dom_sf"/>
</dbReference>
<accession>A0A098SAS6</accession>
<organism evidence="7 8">
    <name type="scientific">Phaeodactylibacter xiamenensis</name>
    <dbReference type="NCBI Taxonomy" id="1524460"/>
    <lineage>
        <taxon>Bacteria</taxon>
        <taxon>Pseudomonadati</taxon>
        <taxon>Bacteroidota</taxon>
        <taxon>Saprospiria</taxon>
        <taxon>Saprospirales</taxon>
        <taxon>Haliscomenobacteraceae</taxon>
        <taxon>Phaeodactylibacter</taxon>
    </lineage>
</organism>
<keyword evidence="4 5" id="KW-0472">Membrane</keyword>
<keyword evidence="8" id="KW-1185">Reference proteome</keyword>
<feature type="domain" description="VWFA" evidence="6">
    <location>
        <begin position="94"/>
        <end position="288"/>
    </location>
</feature>
<reference evidence="7 8" key="1">
    <citation type="journal article" date="2014" name="Int. J. Syst. Evol. Microbiol.">
        <title>Phaeodactylibacter xiamenensis gen. nov., sp. nov., a member of the family Saprospiraceae isolated from the marine alga Phaeodactylum tricornutum.</title>
        <authorList>
            <person name="Chen Z.Jr."/>
            <person name="Lei X."/>
            <person name="Lai Q."/>
            <person name="Li Y."/>
            <person name="Zhang B."/>
            <person name="Zhang J."/>
            <person name="Zhang H."/>
            <person name="Yang L."/>
            <person name="Zheng W."/>
            <person name="Tian Y."/>
            <person name="Yu Z."/>
            <person name="Xu H.Jr."/>
            <person name="Zheng T."/>
        </authorList>
    </citation>
    <scope>NUCLEOTIDE SEQUENCE [LARGE SCALE GENOMIC DNA]</scope>
    <source>
        <strain evidence="7 8">KD52</strain>
    </source>
</reference>
<dbReference type="InterPro" id="IPR050768">
    <property type="entry name" value="UPF0353/GerABKA_families"/>
</dbReference>
<keyword evidence="1" id="KW-1003">Cell membrane</keyword>